<name>A0A1M6IZR5_9BACT</name>
<evidence type="ECO:0000256" key="7">
    <source>
        <dbReference type="ARBA" id="ARBA00023211"/>
    </source>
</evidence>
<keyword evidence="9" id="KW-0812">Transmembrane</keyword>
<evidence type="ECO:0000256" key="8">
    <source>
        <dbReference type="HAMAP-Rule" id="MF_00181"/>
    </source>
</evidence>
<dbReference type="GO" id="GO:0030145">
    <property type="term" value="F:manganese ion binding"/>
    <property type="evidence" value="ECO:0007669"/>
    <property type="project" value="UniProtKB-UniRule"/>
</dbReference>
<feature type="active site" evidence="8">
    <location>
        <position position="241"/>
    </location>
</feature>
<keyword evidence="7 8" id="KW-0464">Manganese</keyword>
<proteinExistence type="inferred from homology"/>
<dbReference type="PROSITE" id="PS00631">
    <property type="entry name" value="CYTOSOL_AP"/>
    <property type="match status" value="1"/>
</dbReference>
<evidence type="ECO:0000256" key="6">
    <source>
        <dbReference type="ARBA" id="ARBA00022801"/>
    </source>
</evidence>
<feature type="binding site" evidence="8">
    <location>
        <position position="311"/>
    </location>
    <ligand>
        <name>Mn(2+)</name>
        <dbReference type="ChEBI" id="CHEBI:29035"/>
        <label>1</label>
    </ligand>
</feature>
<dbReference type="InterPro" id="IPR043472">
    <property type="entry name" value="Macro_dom-like"/>
</dbReference>
<comment type="cofactor">
    <cofactor evidence="8">
        <name>Mn(2+)</name>
        <dbReference type="ChEBI" id="CHEBI:29035"/>
    </cofactor>
    <text evidence="8">Binds 2 manganese ions per subunit.</text>
</comment>
<protein>
    <recommendedName>
        <fullName evidence="8">Probable cytosol aminopeptidase</fullName>
        <ecNumber evidence="8">3.4.11.1</ecNumber>
    </recommendedName>
    <alternativeName>
        <fullName evidence="8">Leucine aminopeptidase</fullName>
        <shortName evidence="8">LAP</shortName>
        <ecNumber evidence="8">3.4.11.10</ecNumber>
    </alternativeName>
    <alternativeName>
        <fullName evidence="8">Leucyl aminopeptidase</fullName>
    </alternativeName>
</protein>
<evidence type="ECO:0000256" key="5">
    <source>
        <dbReference type="ARBA" id="ARBA00022670"/>
    </source>
</evidence>
<dbReference type="SUPFAM" id="SSF52949">
    <property type="entry name" value="Macro domain-like"/>
    <property type="match status" value="1"/>
</dbReference>
<evidence type="ECO:0000256" key="2">
    <source>
        <dbReference type="ARBA" id="ARBA00000967"/>
    </source>
</evidence>
<feature type="binding site" evidence="8">
    <location>
        <position position="313"/>
    </location>
    <ligand>
        <name>Mn(2+)</name>
        <dbReference type="ChEBI" id="CHEBI:29035"/>
        <label>1</label>
    </ligand>
</feature>
<evidence type="ECO:0000313" key="12">
    <source>
        <dbReference type="Proteomes" id="UP000183994"/>
    </source>
</evidence>
<keyword evidence="6 8" id="KW-0378">Hydrolase</keyword>
<feature type="binding site" evidence="8">
    <location>
        <position position="234"/>
    </location>
    <ligand>
        <name>Mn(2+)</name>
        <dbReference type="ChEBI" id="CHEBI:29035"/>
        <label>1</label>
    </ligand>
</feature>
<dbReference type="GO" id="GO:0070006">
    <property type="term" value="F:metalloaminopeptidase activity"/>
    <property type="evidence" value="ECO:0007669"/>
    <property type="project" value="InterPro"/>
</dbReference>
<dbReference type="Gene3D" id="3.40.220.10">
    <property type="entry name" value="Leucine Aminopeptidase, subunit E, domain 1"/>
    <property type="match status" value="1"/>
</dbReference>
<comment type="subcellular location">
    <subcellularLocation>
        <location evidence="8">Cytoplasm</location>
    </subcellularLocation>
</comment>
<dbReference type="RefSeq" id="WP_073474705.1">
    <property type="nucleotide sequence ID" value="NZ_FQZU01000007.1"/>
</dbReference>
<feature type="binding site" evidence="8">
    <location>
        <position position="234"/>
    </location>
    <ligand>
        <name>Mn(2+)</name>
        <dbReference type="ChEBI" id="CHEBI:29035"/>
        <label>2</label>
    </ligand>
</feature>
<reference evidence="12" key="1">
    <citation type="submission" date="2016-11" db="EMBL/GenBank/DDBJ databases">
        <authorList>
            <person name="Varghese N."/>
            <person name="Submissions S."/>
        </authorList>
    </citation>
    <scope>NUCLEOTIDE SEQUENCE [LARGE SCALE GENOMIC DNA]</scope>
    <source>
        <strain evidence="12">DSM 16219</strain>
    </source>
</reference>
<dbReference type="AlphaFoldDB" id="A0A1M6IZR5"/>
<dbReference type="EMBL" id="FQZU01000007">
    <property type="protein sequence ID" value="SHJ39842.1"/>
    <property type="molecule type" value="Genomic_DNA"/>
</dbReference>
<keyword evidence="4 8" id="KW-0031">Aminopeptidase</keyword>
<evidence type="ECO:0000256" key="3">
    <source>
        <dbReference type="ARBA" id="ARBA00009528"/>
    </source>
</evidence>
<feature type="binding site" evidence="8">
    <location>
        <position position="229"/>
    </location>
    <ligand>
        <name>Mn(2+)</name>
        <dbReference type="ChEBI" id="CHEBI:29035"/>
        <label>2</label>
    </ligand>
</feature>
<dbReference type="Pfam" id="PF00883">
    <property type="entry name" value="Peptidase_M17"/>
    <property type="match status" value="1"/>
</dbReference>
<dbReference type="CDD" id="cd00433">
    <property type="entry name" value="Peptidase_M17"/>
    <property type="match status" value="1"/>
</dbReference>
<dbReference type="PANTHER" id="PTHR11963">
    <property type="entry name" value="LEUCINE AMINOPEPTIDASE-RELATED"/>
    <property type="match status" value="1"/>
</dbReference>
<keyword evidence="12" id="KW-1185">Reference proteome</keyword>
<dbReference type="PRINTS" id="PR00481">
    <property type="entry name" value="LAMNOPPTDASE"/>
</dbReference>
<feature type="transmembrane region" description="Helical" evidence="9">
    <location>
        <begin position="272"/>
        <end position="292"/>
    </location>
</feature>
<evidence type="ECO:0000313" key="11">
    <source>
        <dbReference type="EMBL" id="SHJ39842.1"/>
    </source>
</evidence>
<dbReference type="Gene3D" id="3.40.630.10">
    <property type="entry name" value="Zn peptidases"/>
    <property type="match status" value="1"/>
</dbReference>
<comment type="similarity">
    <text evidence="3 8">Belongs to the peptidase M17 family.</text>
</comment>
<feature type="active site" evidence="8">
    <location>
        <position position="315"/>
    </location>
</feature>
<dbReference type="GO" id="GO:0006508">
    <property type="term" value="P:proteolysis"/>
    <property type="evidence" value="ECO:0007669"/>
    <property type="project" value="UniProtKB-KW"/>
</dbReference>
<feature type="binding site" evidence="8">
    <location>
        <position position="252"/>
    </location>
    <ligand>
        <name>Mn(2+)</name>
        <dbReference type="ChEBI" id="CHEBI:29035"/>
        <label>2</label>
    </ligand>
</feature>
<gene>
    <name evidence="8" type="primary">pepA</name>
    <name evidence="11" type="ORF">SAMN02745216_01575</name>
</gene>
<dbReference type="Proteomes" id="UP000183994">
    <property type="component" value="Unassembled WGS sequence"/>
</dbReference>
<evidence type="ECO:0000256" key="1">
    <source>
        <dbReference type="ARBA" id="ARBA00000135"/>
    </source>
</evidence>
<sequence length="464" mass="50335">MKIIRSKQPKYPTLLKFAFSGENGEIPDFKAKEGEVVVRYEQGYTSVYCGLGERKDMAPYKARSAAAEGVRQVRKLERIGLSVILPQETPDKSAVDVACVEGLFLGAYEYTEYKSEKPKELRTCQLVGVKAPNKKINDAIAACQAACYSRDLINDNADNIFPERLADEARQICRQDGFSLTVLTEQMMEKKGLGLIHAVGRASTRPPRLVVMQYKGAPDKQEKIAIVGKGITFDSGGQNLKPTGSIETMRDDMSGAAAVLGVMKALAEIKPAVNVIGVLAAAHNAIGGAAFFPGDVYKSYLGKTVEIGNTDAEGRLVLADAIAYCEKNYRPTEIIDIATLTGGVIIALGTTVAGLFSHDDAMAERLFQAGEETRERLWRFPLYKEYYEAMKSERADLCNTAKHKKGWASSPTGAAFIGEFVSDAAWAHLDIAGTAYNEGGAKGEVPKFGTGFGVRLLLNYLGVI</sequence>
<dbReference type="InterPro" id="IPR008283">
    <property type="entry name" value="Peptidase_M17_N"/>
</dbReference>
<dbReference type="EC" id="3.4.11.10" evidence="8"/>
<dbReference type="PANTHER" id="PTHR11963:SF23">
    <property type="entry name" value="CYTOSOL AMINOPEPTIDASE"/>
    <property type="match status" value="1"/>
</dbReference>
<comment type="catalytic activity">
    <reaction evidence="1 8">
        <text>Release of an N-terminal amino acid, Xaa-|-Yaa-, in which Xaa is preferably Leu, but may be other amino acids including Pro although not Arg or Lys, and Yaa may be Pro. Amino acid amides and methyl esters are also readily hydrolyzed, but rates on arylamides are exceedingly low.</text>
        <dbReference type="EC" id="3.4.11.1"/>
    </reaction>
</comment>
<dbReference type="InterPro" id="IPR011356">
    <property type="entry name" value="Leucine_aapep/pepB"/>
</dbReference>
<dbReference type="EC" id="3.4.11.1" evidence="8"/>
<keyword evidence="8" id="KW-0479">Metal-binding</keyword>
<keyword evidence="8" id="KW-0963">Cytoplasm</keyword>
<keyword evidence="9" id="KW-1133">Transmembrane helix</keyword>
<dbReference type="InterPro" id="IPR000819">
    <property type="entry name" value="Peptidase_M17_C"/>
</dbReference>
<comment type="catalytic activity">
    <reaction evidence="2 8">
        <text>Release of an N-terminal amino acid, preferentially leucine, but not glutamic or aspartic acids.</text>
        <dbReference type="EC" id="3.4.11.10"/>
    </reaction>
</comment>
<dbReference type="HAMAP" id="MF_00181">
    <property type="entry name" value="Cytosol_peptidase_M17"/>
    <property type="match status" value="1"/>
</dbReference>
<dbReference type="SUPFAM" id="SSF53187">
    <property type="entry name" value="Zn-dependent exopeptidases"/>
    <property type="match status" value="1"/>
</dbReference>
<evidence type="ECO:0000259" key="10">
    <source>
        <dbReference type="PROSITE" id="PS00631"/>
    </source>
</evidence>
<keyword evidence="9" id="KW-0472">Membrane</keyword>
<feature type="binding site" evidence="8">
    <location>
        <position position="313"/>
    </location>
    <ligand>
        <name>Mn(2+)</name>
        <dbReference type="ChEBI" id="CHEBI:29035"/>
        <label>2</label>
    </ligand>
</feature>
<dbReference type="STRING" id="1121393.SAMN02745216_01575"/>
<comment type="function">
    <text evidence="8">Presumably involved in the processing and regular turnover of intracellular proteins. Catalyzes the removal of unsubstituted N-terminal amino acids from various peptides.</text>
</comment>
<keyword evidence="5 8" id="KW-0645">Protease</keyword>
<organism evidence="11 12">
    <name type="scientific">Desulfatibacillum alkenivorans DSM 16219</name>
    <dbReference type="NCBI Taxonomy" id="1121393"/>
    <lineage>
        <taxon>Bacteria</taxon>
        <taxon>Pseudomonadati</taxon>
        <taxon>Thermodesulfobacteriota</taxon>
        <taxon>Desulfobacteria</taxon>
        <taxon>Desulfobacterales</taxon>
        <taxon>Desulfatibacillaceae</taxon>
        <taxon>Desulfatibacillum</taxon>
    </lineage>
</organism>
<feature type="transmembrane region" description="Helical" evidence="9">
    <location>
        <begin position="337"/>
        <end position="356"/>
    </location>
</feature>
<dbReference type="GO" id="GO:0005737">
    <property type="term" value="C:cytoplasm"/>
    <property type="evidence" value="ECO:0007669"/>
    <property type="project" value="UniProtKB-SubCell"/>
</dbReference>
<evidence type="ECO:0000256" key="4">
    <source>
        <dbReference type="ARBA" id="ARBA00022438"/>
    </source>
</evidence>
<dbReference type="InterPro" id="IPR023042">
    <property type="entry name" value="Peptidase_M17_leu_NH2_pept"/>
</dbReference>
<evidence type="ECO:0000256" key="9">
    <source>
        <dbReference type="SAM" id="Phobius"/>
    </source>
</evidence>
<accession>A0A1M6IZR5</accession>
<dbReference type="Pfam" id="PF02789">
    <property type="entry name" value="Peptidase_M17_N"/>
    <property type="match status" value="1"/>
</dbReference>
<feature type="domain" description="Cytosol aminopeptidase" evidence="10">
    <location>
        <begin position="309"/>
        <end position="316"/>
    </location>
</feature>